<name>A0A5D2BSC1_GOSDA</name>
<dbReference type="EMBL" id="CM017707">
    <property type="protein sequence ID" value="TYG60241.1"/>
    <property type="molecule type" value="Genomic_DNA"/>
</dbReference>
<evidence type="ECO:0000313" key="2">
    <source>
        <dbReference type="Proteomes" id="UP000323506"/>
    </source>
</evidence>
<evidence type="ECO:0000313" key="1">
    <source>
        <dbReference type="EMBL" id="TYG60241.1"/>
    </source>
</evidence>
<dbReference type="AlphaFoldDB" id="A0A5D2BSC1"/>
<dbReference type="Proteomes" id="UP000323506">
    <property type="component" value="Chromosome D07"/>
</dbReference>
<keyword evidence="2" id="KW-1185">Reference proteome</keyword>
<protein>
    <submittedName>
        <fullName evidence="1">Uncharacterized protein</fullName>
    </submittedName>
</protein>
<organism evidence="1 2">
    <name type="scientific">Gossypium darwinii</name>
    <name type="common">Darwin's cotton</name>
    <name type="synonym">Gossypium barbadense var. darwinii</name>
    <dbReference type="NCBI Taxonomy" id="34276"/>
    <lineage>
        <taxon>Eukaryota</taxon>
        <taxon>Viridiplantae</taxon>
        <taxon>Streptophyta</taxon>
        <taxon>Embryophyta</taxon>
        <taxon>Tracheophyta</taxon>
        <taxon>Spermatophyta</taxon>
        <taxon>Magnoliopsida</taxon>
        <taxon>eudicotyledons</taxon>
        <taxon>Gunneridae</taxon>
        <taxon>Pentapetalae</taxon>
        <taxon>rosids</taxon>
        <taxon>malvids</taxon>
        <taxon>Malvales</taxon>
        <taxon>Malvaceae</taxon>
        <taxon>Malvoideae</taxon>
        <taxon>Gossypium</taxon>
    </lineage>
</organism>
<accession>A0A5D2BSC1</accession>
<sequence length="35" mass="4191">MTVHQNVYLIEVLCRFKDSRRDQARICRAHGTFLI</sequence>
<reference evidence="1 2" key="1">
    <citation type="submission" date="2019-06" db="EMBL/GenBank/DDBJ databases">
        <title>WGS assembly of Gossypium darwinii.</title>
        <authorList>
            <person name="Chen Z.J."/>
            <person name="Sreedasyam A."/>
            <person name="Ando A."/>
            <person name="Song Q."/>
            <person name="De L."/>
            <person name="Hulse-Kemp A."/>
            <person name="Ding M."/>
            <person name="Ye W."/>
            <person name="Kirkbride R."/>
            <person name="Jenkins J."/>
            <person name="Plott C."/>
            <person name="Lovell J."/>
            <person name="Lin Y.-M."/>
            <person name="Vaughn R."/>
            <person name="Liu B."/>
            <person name="Li W."/>
            <person name="Simpson S."/>
            <person name="Scheffler B."/>
            <person name="Saski C."/>
            <person name="Grover C."/>
            <person name="Hu G."/>
            <person name="Conover J."/>
            <person name="Carlson J."/>
            <person name="Shu S."/>
            <person name="Boston L."/>
            <person name="Williams M."/>
            <person name="Peterson D."/>
            <person name="Mcgee K."/>
            <person name="Jones D."/>
            <person name="Wendel J."/>
            <person name="Stelly D."/>
            <person name="Grimwood J."/>
            <person name="Schmutz J."/>
        </authorList>
    </citation>
    <scope>NUCLEOTIDE SEQUENCE [LARGE SCALE GENOMIC DNA]</scope>
    <source>
        <strain evidence="1">1808015.09</strain>
    </source>
</reference>
<gene>
    <name evidence="1" type="ORF">ES288_D07G052600v1</name>
</gene>
<proteinExistence type="predicted"/>